<keyword evidence="2" id="KW-1185">Reference proteome</keyword>
<dbReference type="AlphaFoldDB" id="A0A4V6I2J6"/>
<organism evidence="1 2">
    <name type="scientific">Helicobacter jaachi</name>
    <dbReference type="NCBI Taxonomy" id="1677920"/>
    <lineage>
        <taxon>Bacteria</taxon>
        <taxon>Pseudomonadati</taxon>
        <taxon>Campylobacterota</taxon>
        <taxon>Epsilonproteobacteria</taxon>
        <taxon>Campylobacterales</taxon>
        <taxon>Helicobacteraceae</taxon>
        <taxon>Helicobacter</taxon>
    </lineage>
</organism>
<proteinExistence type="predicted"/>
<dbReference type="Gene3D" id="3.30.420.40">
    <property type="match status" value="1"/>
</dbReference>
<dbReference type="Proteomes" id="UP000029733">
    <property type="component" value="Unassembled WGS sequence"/>
</dbReference>
<evidence type="ECO:0000313" key="2">
    <source>
        <dbReference type="Proteomes" id="UP000029733"/>
    </source>
</evidence>
<comment type="caution">
    <text evidence="1">The sequence shown here is derived from an EMBL/GenBank/DDBJ whole genome shotgun (WGS) entry which is preliminary data.</text>
</comment>
<dbReference type="SUPFAM" id="SSF53067">
    <property type="entry name" value="Actin-like ATPase domain"/>
    <property type="match status" value="1"/>
</dbReference>
<accession>A0A4V6I2J6</accession>
<dbReference type="EMBL" id="JRPR02000004">
    <property type="protein sequence ID" value="TLD96322.1"/>
    <property type="molecule type" value="Genomic_DNA"/>
</dbReference>
<gene>
    <name evidence="1" type="ORF">LS71_006255</name>
</gene>
<sequence length="223" mass="24918">MNTPLGHIDIALVSVSAPILCGIYEQDRLIKTIQSDELALIALPRIFEAFLPRPHKAPQSALPALDSIPDSMSDSVLDSMHLTYKGKIIESIYYAQGPGSFTSLKLTHIFLHTLSLMYDVKLFATSSFYFTKSPYIKAFGTTYFHRDEMGNITLARDNVRDETNSIESTQNIESTPSADSIADSINAKPQHKPLQEGFFLPDYLDKSAFHTHTQPLYILPALH</sequence>
<name>A0A4V6I2J6_9HELI</name>
<dbReference type="RefSeq" id="WP_052058077.1">
    <property type="nucleotide sequence ID" value="NZ_JRPR02000004.1"/>
</dbReference>
<dbReference type="STRING" id="1677920.LS71_06570"/>
<reference evidence="1 2" key="1">
    <citation type="journal article" date="2014" name="Genome Announc.">
        <title>Draft genome sequences of eight enterohepatic helicobacter species isolated from both laboratory and wild rodents.</title>
        <authorList>
            <person name="Sheh A."/>
            <person name="Shen Z."/>
            <person name="Fox J.G."/>
        </authorList>
    </citation>
    <scope>NUCLEOTIDE SEQUENCE [LARGE SCALE GENOMIC DNA]</scope>
    <source>
        <strain evidence="1 2">MIT 09-6949</strain>
    </source>
</reference>
<dbReference type="OrthoDB" id="5339448at2"/>
<evidence type="ECO:0000313" key="1">
    <source>
        <dbReference type="EMBL" id="TLD96322.1"/>
    </source>
</evidence>
<protein>
    <submittedName>
        <fullName evidence="1">Uncharacterized protein</fullName>
    </submittedName>
</protein>
<dbReference type="InterPro" id="IPR043129">
    <property type="entry name" value="ATPase_NBD"/>
</dbReference>